<organism evidence="1 2">
    <name type="scientific">Georgenia yuyongxinii</name>
    <dbReference type="NCBI Taxonomy" id="2589797"/>
    <lineage>
        <taxon>Bacteria</taxon>
        <taxon>Bacillati</taxon>
        <taxon>Actinomycetota</taxon>
        <taxon>Actinomycetes</taxon>
        <taxon>Micrococcales</taxon>
        <taxon>Bogoriellaceae</taxon>
        <taxon>Georgenia</taxon>
    </lineage>
</organism>
<evidence type="ECO:0000313" key="1">
    <source>
        <dbReference type="EMBL" id="TRW44726.1"/>
    </source>
</evidence>
<sequence length="203" mass="21373">MTLTNRAVGVGTAGFVLSRLLLEPPSRALAEHFGNPQMRGTWPLDDADSRTALDSLGADLYEDLLEDHTALSRVVSLQEAAWRADEDPARLHADLVAAYEAGGLRPLPADDHVGHQVALLAHLATRLVDAGAGAGAGAAETARAAALASQELREAHLDRVIGPILDGIARQARTRLYRAVPGLVRGFLAADRALCAVVLDGLT</sequence>
<comment type="caution">
    <text evidence="1">The sequence shown here is derived from an EMBL/GenBank/DDBJ whole genome shotgun (WGS) entry which is preliminary data.</text>
</comment>
<proteinExistence type="predicted"/>
<dbReference type="RefSeq" id="WP_143418850.1">
    <property type="nucleotide sequence ID" value="NZ_VJXR01000037.1"/>
</dbReference>
<dbReference type="SUPFAM" id="SSF89155">
    <property type="entry name" value="TorD-like"/>
    <property type="match status" value="1"/>
</dbReference>
<dbReference type="Gene3D" id="1.10.3480.10">
    <property type="entry name" value="TorD-like"/>
    <property type="match status" value="1"/>
</dbReference>
<protein>
    <submittedName>
        <fullName evidence="1">Uncharacterized protein</fullName>
    </submittedName>
</protein>
<keyword evidence="2" id="KW-1185">Reference proteome</keyword>
<name>A0A552WPN1_9MICO</name>
<evidence type="ECO:0000313" key="2">
    <source>
        <dbReference type="Proteomes" id="UP000318693"/>
    </source>
</evidence>
<dbReference type="AlphaFoldDB" id="A0A552WPN1"/>
<gene>
    <name evidence="1" type="ORF">FJ693_12505</name>
</gene>
<dbReference type="InterPro" id="IPR036411">
    <property type="entry name" value="TorD-like_sf"/>
</dbReference>
<dbReference type="Proteomes" id="UP000318693">
    <property type="component" value="Unassembled WGS sequence"/>
</dbReference>
<dbReference type="EMBL" id="VJXR01000037">
    <property type="protein sequence ID" value="TRW44726.1"/>
    <property type="molecule type" value="Genomic_DNA"/>
</dbReference>
<accession>A0A552WPN1</accession>
<reference evidence="1 2" key="1">
    <citation type="submission" date="2019-07" db="EMBL/GenBank/DDBJ databases">
        <title>Georgenia wutianyii sp. nov. and Georgenia *** sp. nov. isolated from plateau pika (Ochotona curzoniae) in the Qinghai-Tibet plateau of China.</title>
        <authorList>
            <person name="Tian Z."/>
        </authorList>
    </citation>
    <scope>NUCLEOTIDE SEQUENCE [LARGE SCALE GENOMIC DNA]</scope>
    <source>
        <strain evidence="1 2">Z446</strain>
    </source>
</reference>